<feature type="compositionally biased region" description="Basic and acidic residues" evidence="7">
    <location>
        <begin position="174"/>
        <end position="183"/>
    </location>
</feature>
<feature type="DNA-binding region" description="Homeobox" evidence="5">
    <location>
        <begin position="81"/>
        <end position="140"/>
    </location>
</feature>
<dbReference type="GO" id="GO:0000981">
    <property type="term" value="F:DNA-binding transcription factor activity, RNA polymerase II-specific"/>
    <property type="evidence" value="ECO:0007669"/>
    <property type="project" value="InterPro"/>
</dbReference>
<dbReference type="PANTHER" id="PTHR24324:SF5">
    <property type="entry name" value="HEMATOPOIETICALLY-EXPRESSED HOMEOBOX PROTEIN HHEX"/>
    <property type="match status" value="1"/>
</dbReference>
<dbReference type="InterPro" id="IPR017970">
    <property type="entry name" value="Homeobox_CS"/>
</dbReference>
<evidence type="ECO:0000313" key="9">
    <source>
        <dbReference type="EMBL" id="KAG2173900.1"/>
    </source>
</evidence>
<dbReference type="PANTHER" id="PTHR24324">
    <property type="entry name" value="HOMEOBOX PROTEIN HHEX"/>
    <property type="match status" value="1"/>
</dbReference>
<dbReference type="SUPFAM" id="SSF46689">
    <property type="entry name" value="Homeodomain-like"/>
    <property type="match status" value="1"/>
</dbReference>
<feature type="compositionally biased region" description="Low complexity" evidence="7">
    <location>
        <begin position="151"/>
        <end position="172"/>
    </location>
</feature>
<evidence type="ECO:0000256" key="2">
    <source>
        <dbReference type="ARBA" id="ARBA00023125"/>
    </source>
</evidence>
<dbReference type="InterPro" id="IPR051000">
    <property type="entry name" value="Homeobox_DNA-bind_prot"/>
</dbReference>
<evidence type="ECO:0000259" key="8">
    <source>
        <dbReference type="PROSITE" id="PS50071"/>
    </source>
</evidence>
<comment type="subcellular location">
    <subcellularLocation>
        <location evidence="1 5 6">Nucleus</location>
    </subcellularLocation>
</comment>
<name>A0A8H7U8X1_9FUNG</name>
<evidence type="ECO:0000256" key="6">
    <source>
        <dbReference type="RuleBase" id="RU000682"/>
    </source>
</evidence>
<keyword evidence="2 5" id="KW-0238">DNA-binding</keyword>
<keyword evidence="3 5" id="KW-0371">Homeobox</keyword>
<sequence>MQAQLFVRDLNASFSYFSNLSSEEQPMSIYLSGSDLDKVEKSRLTSEKTASVHKPSMLPTYETFHKLPFGEFSPNFYNPFQVKHRRRTTKEQYHILEASYVENPKPTSNTRRKLSSQLNMTTRGVQVWFQNRRAKSKAYRQKRPCGTARASCTTSSLSRRQRSASSQSSSCASDEERMSENDISKATSHPSISRLNKNVSLADNRASNTHALQKVTPSADQDLATNNLLDFLTDSHMDQPPCQDYSSLAQDQANAYFSFQNSSLDDVNCHVQCLNAFASQSYPEDLFGSEPITSNEFYPMNASLYNKTSVKYSNSKDPLYTPPHDLFMHRRLSCPLPATSRELNDTNLLEKPHLSFPVSYLEQAQAISAKKSNY</sequence>
<dbReference type="CDD" id="cd00086">
    <property type="entry name" value="homeodomain"/>
    <property type="match status" value="1"/>
</dbReference>
<evidence type="ECO:0000256" key="7">
    <source>
        <dbReference type="SAM" id="MobiDB-lite"/>
    </source>
</evidence>
<evidence type="ECO:0000313" key="10">
    <source>
        <dbReference type="Proteomes" id="UP000612746"/>
    </source>
</evidence>
<evidence type="ECO:0000256" key="1">
    <source>
        <dbReference type="ARBA" id="ARBA00004123"/>
    </source>
</evidence>
<feature type="region of interest" description="Disordered" evidence="7">
    <location>
        <begin position="138"/>
        <end position="194"/>
    </location>
</feature>
<dbReference type="InterPro" id="IPR001356">
    <property type="entry name" value="HD"/>
</dbReference>
<protein>
    <recommendedName>
        <fullName evidence="8">Homeobox domain-containing protein</fullName>
    </recommendedName>
</protein>
<keyword evidence="10" id="KW-1185">Reference proteome</keyword>
<proteinExistence type="predicted"/>
<evidence type="ECO:0000256" key="3">
    <source>
        <dbReference type="ARBA" id="ARBA00023155"/>
    </source>
</evidence>
<gene>
    <name evidence="9" type="ORF">INT44_000013</name>
</gene>
<dbReference type="InterPro" id="IPR009057">
    <property type="entry name" value="Homeodomain-like_sf"/>
</dbReference>
<dbReference type="SMART" id="SM00389">
    <property type="entry name" value="HOX"/>
    <property type="match status" value="1"/>
</dbReference>
<dbReference type="EMBL" id="JAEPRA010000017">
    <property type="protein sequence ID" value="KAG2173900.1"/>
    <property type="molecule type" value="Genomic_DNA"/>
</dbReference>
<dbReference type="GO" id="GO:0000978">
    <property type="term" value="F:RNA polymerase II cis-regulatory region sequence-specific DNA binding"/>
    <property type="evidence" value="ECO:0007669"/>
    <property type="project" value="TreeGrafter"/>
</dbReference>
<keyword evidence="4 5" id="KW-0539">Nucleus</keyword>
<feature type="domain" description="Homeobox" evidence="8">
    <location>
        <begin position="79"/>
        <end position="139"/>
    </location>
</feature>
<organism evidence="9 10">
    <name type="scientific">Umbelopsis vinacea</name>
    <dbReference type="NCBI Taxonomy" id="44442"/>
    <lineage>
        <taxon>Eukaryota</taxon>
        <taxon>Fungi</taxon>
        <taxon>Fungi incertae sedis</taxon>
        <taxon>Mucoromycota</taxon>
        <taxon>Mucoromycotina</taxon>
        <taxon>Umbelopsidomycetes</taxon>
        <taxon>Umbelopsidales</taxon>
        <taxon>Umbelopsidaceae</taxon>
        <taxon>Umbelopsis</taxon>
    </lineage>
</organism>
<dbReference type="GO" id="GO:0005634">
    <property type="term" value="C:nucleus"/>
    <property type="evidence" value="ECO:0007669"/>
    <property type="project" value="UniProtKB-SubCell"/>
</dbReference>
<reference evidence="9" key="1">
    <citation type="submission" date="2020-12" db="EMBL/GenBank/DDBJ databases">
        <title>Metabolic potential, ecology and presence of endohyphal bacteria is reflected in genomic diversity of Mucoromycotina.</title>
        <authorList>
            <person name="Muszewska A."/>
            <person name="Okrasinska A."/>
            <person name="Steczkiewicz K."/>
            <person name="Drgas O."/>
            <person name="Orlowska M."/>
            <person name="Perlinska-Lenart U."/>
            <person name="Aleksandrzak-Piekarczyk T."/>
            <person name="Szatraj K."/>
            <person name="Zielenkiewicz U."/>
            <person name="Pilsyk S."/>
            <person name="Malc E."/>
            <person name="Mieczkowski P."/>
            <person name="Kruszewska J.S."/>
            <person name="Biernat P."/>
            <person name="Pawlowska J."/>
        </authorList>
    </citation>
    <scope>NUCLEOTIDE SEQUENCE</scope>
    <source>
        <strain evidence="9">WA0000051536</strain>
    </source>
</reference>
<accession>A0A8H7U8X1</accession>
<dbReference type="PROSITE" id="PS50071">
    <property type="entry name" value="HOMEOBOX_2"/>
    <property type="match status" value="1"/>
</dbReference>
<comment type="caution">
    <text evidence="9">The sequence shown here is derived from an EMBL/GenBank/DDBJ whole genome shotgun (WGS) entry which is preliminary data.</text>
</comment>
<evidence type="ECO:0000256" key="5">
    <source>
        <dbReference type="PROSITE-ProRule" id="PRU00108"/>
    </source>
</evidence>
<evidence type="ECO:0000256" key="4">
    <source>
        <dbReference type="ARBA" id="ARBA00023242"/>
    </source>
</evidence>
<dbReference type="GO" id="GO:0030154">
    <property type="term" value="P:cell differentiation"/>
    <property type="evidence" value="ECO:0007669"/>
    <property type="project" value="TreeGrafter"/>
</dbReference>
<dbReference type="Gene3D" id="1.10.10.60">
    <property type="entry name" value="Homeodomain-like"/>
    <property type="match status" value="1"/>
</dbReference>
<dbReference type="PROSITE" id="PS00027">
    <property type="entry name" value="HOMEOBOX_1"/>
    <property type="match status" value="1"/>
</dbReference>
<dbReference type="Proteomes" id="UP000612746">
    <property type="component" value="Unassembled WGS sequence"/>
</dbReference>
<feature type="compositionally biased region" description="Polar residues" evidence="7">
    <location>
        <begin position="184"/>
        <end position="194"/>
    </location>
</feature>
<dbReference type="AlphaFoldDB" id="A0A8H7U8X1"/>
<dbReference type="OrthoDB" id="6159439at2759"/>
<dbReference type="Pfam" id="PF00046">
    <property type="entry name" value="Homeodomain"/>
    <property type="match status" value="1"/>
</dbReference>